<proteinExistence type="predicted"/>
<keyword evidence="7" id="KW-1185">Reference proteome</keyword>
<dbReference type="PROSITE" id="PS51352">
    <property type="entry name" value="THIOREDOXIN_2"/>
    <property type="match status" value="1"/>
</dbReference>
<dbReference type="Gene3D" id="3.40.30.10">
    <property type="entry name" value="Glutaredoxin"/>
    <property type="match status" value="1"/>
</dbReference>
<keyword evidence="3" id="KW-1015">Disulfide bond</keyword>
<reference evidence="6 7" key="1">
    <citation type="submission" date="2020-07" db="EMBL/GenBank/DDBJ databases">
        <title>Facklamia lactis sp. nov., isolated from raw milk.</title>
        <authorList>
            <person name="Doll E.V."/>
            <person name="Huptas C."/>
            <person name="Staib L."/>
            <person name="Wenning M."/>
            <person name="Scherer S."/>
        </authorList>
    </citation>
    <scope>NUCLEOTIDE SEQUENCE [LARGE SCALE GENOMIC DNA]</scope>
    <source>
        <strain evidence="6 7">DSM 111018</strain>
    </source>
</reference>
<evidence type="ECO:0000256" key="1">
    <source>
        <dbReference type="ARBA" id="ARBA00022559"/>
    </source>
</evidence>
<evidence type="ECO:0000259" key="5">
    <source>
        <dbReference type="PROSITE" id="PS51352"/>
    </source>
</evidence>
<keyword evidence="2" id="KW-0049">Antioxidant</keyword>
<evidence type="ECO:0000313" key="6">
    <source>
        <dbReference type="EMBL" id="MBG9985656.1"/>
    </source>
</evidence>
<gene>
    <name evidence="6" type="ORF">HZY91_01970</name>
</gene>
<name>A0ABS0LNC5_9LACT</name>
<comment type="caution">
    <text evidence="6">The sequence shown here is derived from an EMBL/GenBank/DDBJ whole genome shotgun (WGS) entry which is preliminary data.</text>
</comment>
<keyword evidence="1" id="KW-0575">Peroxidase</keyword>
<dbReference type="InterPro" id="IPR050455">
    <property type="entry name" value="Tpx_Peroxidase_subfamily"/>
</dbReference>
<dbReference type="EMBL" id="JACBXQ010000001">
    <property type="protein sequence ID" value="MBG9985656.1"/>
    <property type="molecule type" value="Genomic_DNA"/>
</dbReference>
<evidence type="ECO:0000256" key="2">
    <source>
        <dbReference type="ARBA" id="ARBA00022862"/>
    </source>
</evidence>
<evidence type="ECO:0000313" key="7">
    <source>
        <dbReference type="Proteomes" id="UP000721415"/>
    </source>
</evidence>
<organism evidence="6 7">
    <name type="scientific">Facklamia lactis</name>
    <dbReference type="NCBI Taxonomy" id="2749967"/>
    <lineage>
        <taxon>Bacteria</taxon>
        <taxon>Bacillati</taxon>
        <taxon>Bacillota</taxon>
        <taxon>Bacilli</taxon>
        <taxon>Lactobacillales</taxon>
        <taxon>Aerococcaceae</taxon>
        <taxon>Facklamia</taxon>
    </lineage>
</organism>
<keyword evidence="4" id="KW-0676">Redox-active center</keyword>
<dbReference type="InterPro" id="IPR013766">
    <property type="entry name" value="Thioredoxin_domain"/>
</dbReference>
<dbReference type="SUPFAM" id="SSF52833">
    <property type="entry name" value="Thioredoxin-like"/>
    <property type="match status" value="1"/>
</dbReference>
<protein>
    <submittedName>
        <fullName evidence="6">Redoxin family protein</fullName>
    </submittedName>
</protein>
<dbReference type="InterPro" id="IPR013740">
    <property type="entry name" value="Redoxin"/>
</dbReference>
<dbReference type="PANTHER" id="PTHR43110:SF1">
    <property type="entry name" value="THIOL PEROXIDASE"/>
    <property type="match status" value="1"/>
</dbReference>
<dbReference type="InterPro" id="IPR036249">
    <property type="entry name" value="Thioredoxin-like_sf"/>
</dbReference>
<keyword evidence="1" id="KW-0560">Oxidoreductase</keyword>
<dbReference type="Proteomes" id="UP000721415">
    <property type="component" value="Unassembled WGS sequence"/>
</dbReference>
<accession>A0ABS0LNC5</accession>
<dbReference type="RefSeq" id="WP_197114160.1">
    <property type="nucleotide sequence ID" value="NZ_JACBXQ010000001.1"/>
</dbReference>
<dbReference type="Pfam" id="PF08534">
    <property type="entry name" value="Redoxin"/>
    <property type="match status" value="1"/>
</dbReference>
<sequence>MEVKFLGEPIKVKGNQIKVGDKAPDAILQNGEGEEVQLADILKQVTILSIVPDVTTETCHLQTKKFAELAKEAAWDFYTVSRNTPVQFKQWNADNESDIKSLTDHKQEFGDKYGLEIELNGHDHLTRSVIIIDQQGTVQYTQYVEEVSEQPNYDEVMNAVNQLI</sequence>
<dbReference type="PANTHER" id="PTHR43110">
    <property type="entry name" value="THIOL PEROXIDASE"/>
    <property type="match status" value="1"/>
</dbReference>
<evidence type="ECO:0000256" key="3">
    <source>
        <dbReference type="ARBA" id="ARBA00023157"/>
    </source>
</evidence>
<feature type="domain" description="Thioredoxin" evidence="5">
    <location>
        <begin position="17"/>
        <end position="164"/>
    </location>
</feature>
<evidence type="ECO:0000256" key="4">
    <source>
        <dbReference type="ARBA" id="ARBA00023284"/>
    </source>
</evidence>